<protein>
    <submittedName>
        <fullName evidence="1">FemAB family protein</fullName>
    </submittedName>
</protein>
<dbReference type="STRING" id="1796497.GCE9029_03498"/>
<dbReference type="Gene3D" id="3.40.630.30">
    <property type="match status" value="1"/>
</dbReference>
<dbReference type="EMBL" id="FIZX01000002">
    <property type="protein sequence ID" value="CZF82880.1"/>
    <property type="molecule type" value="Genomic_DNA"/>
</dbReference>
<dbReference type="RefSeq" id="WP_062665143.1">
    <property type="nucleotide sequence ID" value="NZ_FIZX01000002.1"/>
</dbReference>
<accession>A0A128F8Q8</accession>
<dbReference type="PANTHER" id="PTHR47017">
    <property type="entry name" value="ACYL-COA"/>
    <property type="match status" value="1"/>
</dbReference>
<dbReference type="Pfam" id="PF04339">
    <property type="entry name" value="FemAB_like"/>
    <property type="match status" value="1"/>
</dbReference>
<keyword evidence="2" id="KW-1185">Reference proteome</keyword>
<dbReference type="Proteomes" id="UP000071641">
    <property type="component" value="Unassembled WGS sequence"/>
</dbReference>
<dbReference type="InterPro" id="IPR007434">
    <property type="entry name" value="FemAB-like"/>
</dbReference>
<dbReference type="SUPFAM" id="SSF55729">
    <property type="entry name" value="Acyl-CoA N-acyltransferases (Nat)"/>
    <property type="match status" value="1"/>
</dbReference>
<reference evidence="2" key="1">
    <citation type="submission" date="2016-02" db="EMBL/GenBank/DDBJ databases">
        <authorList>
            <person name="Rodrigo-Torres Lidia"/>
            <person name="Arahal R.David."/>
        </authorList>
    </citation>
    <scope>NUCLEOTIDE SEQUENCE [LARGE SCALE GENOMIC DNA]</scope>
    <source>
        <strain evidence="2">CECT 9029</strain>
    </source>
</reference>
<sequence>MTLECRVVAHIEEFGEKAWNALLTDDYPFLRYAFLKTFETSKTISGKSGWYAQYIGVFRGDELIGAAPCYLKTHPYGEYVFDWSWAEAYEDAGLEYYPKVICAVPFTPASGPRLLVSEGQDDKEIRRYLLGAMHSLAEQLECSGIHILFPPKTLIEESQPTGFLERRAVQFHWFNREYCQFDDFLNALTSRKRKNIRKERKSVAEQGVSVEVVEGNEVTTEQLSRFYQFYQRTYLKRSGHTGYLNQDFFEQLMTAIPNALVLVFALVDGERVAGSLYFRSEETLYGRYWGCLAEFENLHFELCYYQGIEYCIANGISRFDAGAQGEHKLLRGFEPVITHSLHHLRHQGFHQTIDDYLQREHGLIQGYYEDALAHLPFKQISDSQ</sequence>
<dbReference type="AlphaFoldDB" id="A0A128F8Q8"/>
<proteinExistence type="predicted"/>
<dbReference type="OrthoDB" id="9776898at2"/>
<organism evidence="1 2">
    <name type="scientific">Grimontia celer</name>
    <dbReference type="NCBI Taxonomy" id="1796497"/>
    <lineage>
        <taxon>Bacteria</taxon>
        <taxon>Pseudomonadati</taxon>
        <taxon>Pseudomonadota</taxon>
        <taxon>Gammaproteobacteria</taxon>
        <taxon>Vibrionales</taxon>
        <taxon>Vibrionaceae</taxon>
        <taxon>Grimontia</taxon>
    </lineage>
</organism>
<dbReference type="InterPro" id="IPR016181">
    <property type="entry name" value="Acyl_CoA_acyltransferase"/>
</dbReference>
<evidence type="ECO:0000313" key="1">
    <source>
        <dbReference type="EMBL" id="CZF82880.1"/>
    </source>
</evidence>
<gene>
    <name evidence="1" type="ORF">GCE9029_03498</name>
</gene>
<dbReference type="PANTHER" id="PTHR47017:SF1">
    <property type="entry name" value="ACYL-COA"/>
    <property type="match status" value="1"/>
</dbReference>
<evidence type="ECO:0000313" key="2">
    <source>
        <dbReference type="Proteomes" id="UP000071641"/>
    </source>
</evidence>
<name>A0A128F8Q8_9GAMM</name>